<proteinExistence type="predicted"/>
<evidence type="ECO:0000313" key="2">
    <source>
        <dbReference type="Proteomes" id="UP001066276"/>
    </source>
</evidence>
<dbReference type="AlphaFoldDB" id="A0AAV7W8P9"/>
<protein>
    <submittedName>
        <fullName evidence="1">Uncharacterized protein</fullName>
    </submittedName>
</protein>
<dbReference type="Proteomes" id="UP001066276">
    <property type="component" value="Chromosome 1_2"/>
</dbReference>
<keyword evidence="2" id="KW-1185">Reference proteome</keyword>
<dbReference type="EMBL" id="JANPWB010000002">
    <property type="protein sequence ID" value="KAJ1208928.1"/>
    <property type="molecule type" value="Genomic_DNA"/>
</dbReference>
<name>A0AAV7W8P9_PLEWA</name>
<reference evidence="1" key="1">
    <citation type="journal article" date="2022" name="bioRxiv">
        <title>Sequencing and chromosome-scale assembly of the giantPleurodeles waltlgenome.</title>
        <authorList>
            <person name="Brown T."/>
            <person name="Elewa A."/>
            <person name="Iarovenko S."/>
            <person name="Subramanian E."/>
            <person name="Araus A.J."/>
            <person name="Petzold A."/>
            <person name="Susuki M."/>
            <person name="Suzuki K.-i.T."/>
            <person name="Hayashi T."/>
            <person name="Toyoda A."/>
            <person name="Oliveira C."/>
            <person name="Osipova E."/>
            <person name="Leigh N.D."/>
            <person name="Simon A."/>
            <person name="Yun M.H."/>
        </authorList>
    </citation>
    <scope>NUCLEOTIDE SEQUENCE</scope>
    <source>
        <strain evidence="1">20211129_DDA</strain>
        <tissue evidence="1">Liver</tissue>
    </source>
</reference>
<sequence length="284" mass="31917">MQQSIPGIRFRKVGSAGGGQGVIQVDIQAGGELDPLNGEEDVNLPSDSITDMLKALAMELNDSFKSSKTNQEEIRNLCEDLGKKIDDLAGRTAALEEEIISWARDLKVELGGTNELEDQCHLEIPLKKEVARWYWLIMDIVDGDFTLPEELQEECLPERQHKDLWQSTDSLRPRLQAKVLALQDLTTVTYSVTLLRMVVRSDKLINCINQSNTVPLIKHLVEPEEFFPDLLMISDLLSFVIDNFLNGISANPILNLKEEYSPHLLIVFEAEQLLSLNPLDSPVP</sequence>
<accession>A0AAV7W8P9</accession>
<evidence type="ECO:0000313" key="1">
    <source>
        <dbReference type="EMBL" id="KAJ1208928.1"/>
    </source>
</evidence>
<comment type="caution">
    <text evidence="1">The sequence shown here is derived from an EMBL/GenBank/DDBJ whole genome shotgun (WGS) entry which is preliminary data.</text>
</comment>
<gene>
    <name evidence="1" type="ORF">NDU88_004307</name>
</gene>
<organism evidence="1 2">
    <name type="scientific">Pleurodeles waltl</name>
    <name type="common">Iberian ribbed newt</name>
    <dbReference type="NCBI Taxonomy" id="8319"/>
    <lineage>
        <taxon>Eukaryota</taxon>
        <taxon>Metazoa</taxon>
        <taxon>Chordata</taxon>
        <taxon>Craniata</taxon>
        <taxon>Vertebrata</taxon>
        <taxon>Euteleostomi</taxon>
        <taxon>Amphibia</taxon>
        <taxon>Batrachia</taxon>
        <taxon>Caudata</taxon>
        <taxon>Salamandroidea</taxon>
        <taxon>Salamandridae</taxon>
        <taxon>Pleurodelinae</taxon>
        <taxon>Pleurodeles</taxon>
    </lineage>
</organism>